<dbReference type="GO" id="GO:0016787">
    <property type="term" value="F:hydrolase activity"/>
    <property type="evidence" value="ECO:0007669"/>
    <property type="project" value="InterPro"/>
</dbReference>
<sequence length="274" mass="31104">MKKMMVNSILALAGIYITVLVILFFTQERFIFFTRKINKSQELVLSEFSKFEINISHVGNNLHGWFIKKEVNSETPLIIYYGGNAEEVSQNLYDQEYFGEHSLLYMNYRGYGLSTGRPGQGALFSDAIYIFDQISKTHNIPPSNIILMGRSLGAAVATHVASKREVKGVILVTPFDSLVKIAKKHYPIFPVKMLLKHPFNSIQLAPKINIPMMAIIASRDRIIPNEMSLNLVDHWGGNSEYVVIKNAGHNSIHQYNEYWTAVGRFLSELTKENS</sequence>
<evidence type="ECO:0008006" key="3">
    <source>
        <dbReference type="Google" id="ProtNLM"/>
    </source>
</evidence>
<keyword evidence="1" id="KW-0472">Membrane</keyword>
<feature type="transmembrane region" description="Helical" evidence="1">
    <location>
        <begin position="6"/>
        <end position="26"/>
    </location>
</feature>
<name>A0A381Z118_9ZZZZ</name>
<dbReference type="AlphaFoldDB" id="A0A381Z118"/>
<dbReference type="Pfam" id="PF06821">
    <property type="entry name" value="Ser_hydrolase"/>
    <property type="match status" value="1"/>
</dbReference>
<accession>A0A381Z118</accession>
<reference evidence="2" key="1">
    <citation type="submission" date="2018-05" db="EMBL/GenBank/DDBJ databases">
        <authorList>
            <person name="Lanie J.A."/>
            <person name="Ng W.-L."/>
            <person name="Kazmierczak K.M."/>
            <person name="Andrzejewski T.M."/>
            <person name="Davidsen T.M."/>
            <person name="Wayne K.J."/>
            <person name="Tettelin H."/>
            <person name="Glass J.I."/>
            <person name="Rusch D."/>
            <person name="Podicherti R."/>
            <person name="Tsui H.-C.T."/>
            <person name="Winkler M.E."/>
        </authorList>
    </citation>
    <scope>NUCLEOTIDE SEQUENCE</scope>
</reference>
<dbReference type="InterPro" id="IPR010662">
    <property type="entry name" value="RBBP9/YdeN"/>
</dbReference>
<dbReference type="EMBL" id="UINC01019561">
    <property type="protein sequence ID" value="SVA82899.1"/>
    <property type="molecule type" value="Genomic_DNA"/>
</dbReference>
<protein>
    <recommendedName>
        <fullName evidence="3">Serine aminopeptidase S33 domain-containing protein</fullName>
    </recommendedName>
</protein>
<dbReference type="SUPFAM" id="SSF53474">
    <property type="entry name" value="alpha/beta-Hydrolases"/>
    <property type="match status" value="1"/>
</dbReference>
<keyword evidence="1" id="KW-0812">Transmembrane</keyword>
<organism evidence="2">
    <name type="scientific">marine metagenome</name>
    <dbReference type="NCBI Taxonomy" id="408172"/>
    <lineage>
        <taxon>unclassified sequences</taxon>
        <taxon>metagenomes</taxon>
        <taxon>ecological metagenomes</taxon>
    </lineage>
</organism>
<keyword evidence="1" id="KW-1133">Transmembrane helix</keyword>
<dbReference type="Gene3D" id="3.40.50.1820">
    <property type="entry name" value="alpha/beta hydrolase"/>
    <property type="match status" value="1"/>
</dbReference>
<evidence type="ECO:0000256" key="1">
    <source>
        <dbReference type="SAM" id="Phobius"/>
    </source>
</evidence>
<dbReference type="InterPro" id="IPR029058">
    <property type="entry name" value="AB_hydrolase_fold"/>
</dbReference>
<evidence type="ECO:0000313" key="2">
    <source>
        <dbReference type="EMBL" id="SVA82899.1"/>
    </source>
</evidence>
<dbReference type="PANTHER" id="PTHR12277:SF81">
    <property type="entry name" value="PROTEIN ABHD13"/>
    <property type="match status" value="1"/>
</dbReference>
<dbReference type="PANTHER" id="PTHR12277">
    <property type="entry name" value="ALPHA/BETA HYDROLASE DOMAIN-CONTAINING PROTEIN"/>
    <property type="match status" value="1"/>
</dbReference>
<gene>
    <name evidence="2" type="ORF">METZ01_LOCUS135753</name>
</gene>
<proteinExistence type="predicted"/>